<name>A0A371EEQ4_MUCPR</name>
<feature type="non-terminal residue" evidence="2">
    <location>
        <position position="1"/>
    </location>
</feature>
<dbReference type="Proteomes" id="UP000257109">
    <property type="component" value="Unassembled WGS sequence"/>
</dbReference>
<dbReference type="InterPro" id="IPR036397">
    <property type="entry name" value="RNaseH_sf"/>
</dbReference>
<evidence type="ECO:0000313" key="3">
    <source>
        <dbReference type="Proteomes" id="UP000257109"/>
    </source>
</evidence>
<dbReference type="STRING" id="157652.A0A371EEQ4"/>
<protein>
    <recommendedName>
        <fullName evidence="1">GAG-pre-integrase domain-containing protein</fullName>
    </recommendedName>
</protein>
<gene>
    <name evidence="2" type="ORF">CR513_56922</name>
</gene>
<keyword evidence="3" id="KW-1185">Reference proteome</keyword>
<proteinExistence type="predicted"/>
<dbReference type="SUPFAM" id="SSF53098">
    <property type="entry name" value="Ribonuclease H-like"/>
    <property type="match status" value="1"/>
</dbReference>
<dbReference type="AlphaFoldDB" id="A0A371EEQ4"/>
<dbReference type="InterPro" id="IPR039537">
    <property type="entry name" value="Retrotran_Ty1/copia-like"/>
</dbReference>
<evidence type="ECO:0000313" key="2">
    <source>
        <dbReference type="EMBL" id="RDX64511.1"/>
    </source>
</evidence>
<reference evidence="2" key="1">
    <citation type="submission" date="2018-05" db="EMBL/GenBank/DDBJ databases">
        <title>Draft genome of Mucuna pruriens seed.</title>
        <authorList>
            <person name="Nnadi N.E."/>
            <person name="Vos R."/>
            <person name="Hasami M.H."/>
            <person name="Devisetty U.K."/>
            <person name="Aguiy J.C."/>
        </authorList>
    </citation>
    <scope>NUCLEOTIDE SEQUENCE [LARGE SCALE GENOMIC DNA]</scope>
    <source>
        <strain evidence="2">JCA_2017</strain>
    </source>
</reference>
<evidence type="ECO:0000259" key="1">
    <source>
        <dbReference type="Pfam" id="PF13976"/>
    </source>
</evidence>
<dbReference type="GO" id="GO:0003676">
    <property type="term" value="F:nucleic acid binding"/>
    <property type="evidence" value="ECO:0007669"/>
    <property type="project" value="InterPro"/>
</dbReference>
<dbReference type="InterPro" id="IPR012337">
    <property type="entry name" value="RNaseH-like_sf"/>
</dbReference>
<sequence>MIIPIADLLDRLKHNLPSISQLCDNGYDVSFNKGECIVKNHNGSIIFFSKRQNNLYKINLLDLKNQNVTCLVSINNDQWTWYEKLEHASLRIISKLKKHNLVRGLPSLMYKTDIGSFKSKNIVSTSRPLELLHTNLFGPTKTASINGKYYGLVLVGYYSRWTWVMFLTHKDESFKVFSVFYIRV</sequence>
<feature type="domain" description="GAG-pre-integrase" evidence="1">
    <location>
        <begin position="54"/>
        <end position="107"/>
    </location>
</feature>
<organism evidence="2 3">
    <name type="scientific">Mucuna pruriens</name>
    <name type="common">Velvet bean</name>
    <name type="synonym">Dolichos pruriens</name>
    <dbReference type="NCBI Taxonomy" id="157652"/>
    <lineage>
        <taxon>Eukaryota</taxon>
        <taxon>Viridiplantae</taxon>
        <taxon>Streptophyta</taxon>
        <taxon>Embryophyta</taxon>
        <taxon>Tracheophyta</taxon>
        <taxon>Spermatophyta</taxon>
        <taxon>Magnoliopsida</taxon>
        <taxon>eudicotyledons</taxon>
        <taxon>Gunneridae</taxon>
        <taxon>Pentapetalae</taxon>
        <taxon>rosids</taxon>
        <taxon>fabids</taxon>
        <taxon>Fabales</taxon>
        <taxon>Fabaceae</taxon>
        <taxon>Papilionoideae</taxon>
        <taxon>50 kb inversion clade</taxon>
        <taxon>NPAAA clade</taxon>
        <taxon>indigoferoid/millettioid clade</taxon>
        <taxon>Phaseoleae</taxon>
        <taxon>Mucuna</taxon>
    </lineage>
</organism>
<dbReference type="InterPro" id="IPR025724">
    <property type="entry name" value="GAG-pre-integrase_dom"/>
</dbReference>
<accession>A0A371EEQ4</accession>
<dbReference type="PANTHER" id="PTHR42648">
    <property type="entry name" value="TRANSPOSASE, PUTATIVE-RELATED"/>
    <property type="match status" value="1"/>
</dbReference>
<dbReference type="Pfam" id="PF13976">
    <property type="entry name" value="gag_pre-integrs"/>
    <property type="match status" value="1"/>
</dbReference>
<dbReference type="OrthoDB" id="1304528at2759"/>
<dbReference type="Gene3D" id="3.30.420.10">
    <property type="entry name" value="Ribonuclease H-like superfamily/Ribonuclease H"/>
    <property type="match status" value="1"/>
</dbReference>
<dbReference type="EMBL" id="QJKJ01014350">
    <property type="protein sequence ID" value="RDX64511.1"/>
    <property type="molecule type" value="Genomic_DNA"/>
</dbReference>
<dbReference type="PANTHER" id="PTHR42648:SF32">
    <property type="entry name" value="RIBONUCLEASE H-LIKE DOMAIN, GAG-PRE-INTEGRASE DOMAIN PROTEIN-RELATED"/>
    <property type="match status" value="1"/>
</dbReference>
<comment type="caution">
    <text evidence="2">The sequence shown here is derived from an EMBL/GenBank/DDBJ whole genome shotgun (WGS) entry which is preliminary data.</text>
</comment>